<dbReference type="Pfam" id="PF02609">
    <property type="entry name" value="Exonuc_VII_S"/>
    <property type="match status" value="1"/>
</dbReference>
<dbReference type="EC" id="3.1.11.6" evidence="6"/>
<evidence type="ECO:0000313" key="9">
    <source>
        <dbReference type="Proteomes" id="UP000032076"/>
    </source>
</evidence>
<dbReference type="GO" id="GO:0005829">
    <property type="term" value="C:cytosol"/>
    <property type="evidence" value="ECO:0007669"/>
    <property type="project" value="TreeGrafter"/>
</dbReference>
<dbReference type="InterPro" id="IPR037004">
    <property type="entry name" value="Exonuc_VII_ssu_sf"/>
</dbReference>
<protein>
    <recommendedName>
        <fullName evidence="6">Exodeoxyribonuclease 7 small subunit</fullName>
        <ecNumber evidence="6">3.1.11.6</ecNumber>
    </recommendedName>
    <alternativeName>
        <fullName evidence="6">Exodeoxyribonuclease VII small subunit</fullName>
        <shortName evidence="6">Exonuclease VII small subunit</shortName>
    </alternativeName>
</protein>
<evidence type="ECO:0000313" key="7">
    <source>
        <dbReference type="EMBL" id="CEE01987.1"/>
    </source>
</evidence>
<keyword evidence="5 6" id="KW-0269">Exonuclease</keyword>
<dbReference type="Proteomes" id="UP000032076">
    <property type="component" value="Unassembled WGS sequence"/>
</dbReference>
<evidence type="ECO:0000313" key="8">
    <source>
        <dbReference type="EMBL" id="KIO71152.1"/>
    </source>
</evidence>
<evidence type="ECO:0000256" key="5">
    <source>
        <dbReference type="ARBA" id="ARBA00022839"/>
    </source>
</evidence>
<reference evidence="8 9" key="2">
    <citation type="submission" date="2015-01" db="EMBL/GenBank/DDBJ databases">
        <title>Draft Genome Sequences of Four Bacillus thermoamylovorans Strains, Isolated From Food Products.</title>
        <authorList>
            <person name="Krawcyk A.O."/>
            <person name="Berendsen E.M."/>
            <person name="Eijlander R.T."/>
            <person name="de Jong A."/>
            <person name="Wells-Bennik M."/>
            <person name="Kuipers O.P."/>
        </authorList>
    </citation>
    <scope>NUCLEOTIDE SEQUENCE [LARGE SCALE GENOMIC DNA]</scope>
    <source>
        <strain evidence="8 9">B4167</strain>
    </source>
</reference>
<comment type="similarity">
    <text evidence="1 6">Belongs to the XseB family.</text>
</comment>
<name>A0A090IWB2_9BACI</name>
<evidence type="ECO:0000313" key="10">
    <source>
        <dbReference type="Proteomes" id="UP000040576"/>
    </source>
</evidence>
<dbReference type="PANTHER" id="PTHR34137">
    <property type="entry name" value="EXODEOXYRIBONUCLEASE 7 SMALL SUBUNIT"/>
    <property type="match status" value="1"/>
</dbReference>
<dbReference type="HAMAP" id="MF_00337">
    <property type="entry name" value="Exonuc_7_S"/>
    <property type="match status" value="1"/>
</dbReference>
<dbReference type="PATRIC" id="fig|35841.6.peg.3111"/>
<keyword evidence="3 6" id="KW-0540">Nuclease</keyword>
<dbReference type="GeneID" id="92961382"/>
<dbReference type="EMBL" id="CCRF01000062">
    <property type="protein sequence ID" value="CEE01987.1"/>
    <property type="molecule type" value="Genomic_DNA"/>
</dbReference>
<dbReference type="AlphaFoldDB" id="A0A090IWB2"/>
<comment type="catalytic activity">
    <reaction evidence="6">
        <text>Exonucleolytic cleavage in either 5'- to 3'- or 3'- to 5'-direction to yield nucleoside 5'-phosphates.</text>
        <dbReference type="EC" id="3.1.11.6"/>
    </reaction>
</comment>
<proteinExistence type="inferred from homology"/>
<evidence type="ECO:0000256" key="3">
    <source>
        <dbReference type="ARBA" id="ARBA00022722"/>
    </source>
</evidence>
<accession>A0A090IWB2</accession>
<dbReference type="InterPro" id="IPR003761">
    <property type="entry name" value="Exonuc_VII_S"/>
</dbReference>
<dbReference type="PANTHER" id="PTHR34137:SF1">
    <property type="entry name" value="EXODEOXYRIBONUCLEASE 7 SMALL SUBUNIT"/>
    <property type="match status" value="1"/>
</dbReference>
<evidence type="ECO:0000256" key="1">
    <source>
        <dbReference type="ARBA" id="ARBA00009998"/>
    </source>
</evidence>
<keyword evidence="10" id="KW-1185">Reference proteome</keyword>
<dbReference type="Proteomes" id="UP000040576">
    <property type="component" value="Unassembled WGS sequence"/>
</dbReference>
<comment type="subcellular location">
    <subcellularLocation>
        <location evidence="6">Cytoplasm</location>
    </subcellularLocation>
</comment>
<dbReference type="EMBL" id="JXLU01000133">
    <property type="protein sequence ID" value="KIO71152.1"/>
    <property type="molecule type" value="Genomic_DNA"/>
</dbReference>
<dbReference type="NCBIfam" id="TIGR01280">
    <property type="entry name" value="xseB"/>
    <property type="match status" value="1"/>
</dbReference>
<reference evidence="7 10" key="1">
    <citation type="submission" date="2014-07" db="EMBL/GenBank/DDBJ databases">
        <authorList>
            <person name="Wibberg Daniel"/>
        </authorList>
    </citation>
    <scope>NUCLEOTIDE SEQUENCE [LARGE SCALE GENOMIC DNA]</scope>
</reference>
<keyword evidence="2 6" id="KW-0963">Cytoplasm</keyword>
<dbReference type="SUPFAM" id="SSF116842">
    <property type="entry name" value="XseB-like"/>
    <property type="match status" value="1"/>
</dbReference>
<dbReference type="GO" id="GO:0008855">
    <property type="term" value="F:exodeoxyribonuclease VII activity"/>
    <property type="evidence" value="ECO:0007669"/>
    <property type="project" value="UniProtKB-UniRule"/>
</dbReference>
<dbReference type="Gene3D" id="1.10.287.1040">
    <property type="entry name" value="Exonuclease VII, small subunit"/>
    <property type="match status" value="1"/>
</dbReference>
<evidence type="ECO:0000256" key="6">
    <source>
        <dbReference type="HAMAP-Rule" id="MF_00337"/>
    </source>
</evidence>
<evidence type="ECO:0000256" key="4">
    <source>
        <dbReference type="ARBA" id="ARBA00022801"/>
    </source>
</evidence>
<comment type="subunit">
    <text evidence="6">Heterooligomer composed of large and small subunits.</text>
</comment>
<dbReference type="GO" id="GO:0009318">
    <property type="term" value="C:exodeoxyribonuclease VII complex"/>
    <property type="evidence" value="ECO:0007669"/>
    <property type="project" value="UniProtKB-UniRule"/>
</dbReference>
<dbReference type="GO" id="GO:0006308">
    <property type="term" value="P:DNA catabolic process"/>
    <property type="evidence" value="ECO:0007669"/>
    <property type="project" value="UniProtKB-UniRule"/>
</dbReference>
<comment type="function">
    <text evidence="6">Bidirectionally degrades single-stranded DNA into large acid-insoluble oligonucleotides, which are then degraded further into small acid-soluble oligonucleotides.</text>
</comment>
<sequence length="83" mass="9338">MSEIPGKTEKENLTFEEAMEKLEGIVDILEGGDVPLETAIAKYKEGMELAKICHQKLKNVEEQLTEILKDNGEIDNFSINEVD</sequence>
<dbReference type="RefSeq" id="WP_034770917.1">
    <property type="nucleotide sequence ID" value="NZ_CCRF01000062.1"/>
</dbReference>
<evidence type="ECO:0000256" key="2">
    <source>
        <dbReference type="ARBA" id="ARBA00022490"/>
    </source>
</evidence>
<dbReference type="KEGG" id="bthv:CQJ30_12010"/>
<gene>
    <name evidence="6" type="primary">xseB</name>
    <name evidence="8" type="ORF">B4167_3783</name>
    <name evidence="7" type="ORF">BT1A1_2166</name>
</gene>
<dbReference type="OrthoDB" id="9798666at2"/>
<dbReference type="STRING" id="35841.B4167_3783"/>
<dbReference type="eggNOG" id="COG1722">
    <property type="taxonomic scope" value="Bacteria"/>
</dbReference>
<organism evidence="7 10">
    <name type="scientific">Caldibacillus thermoamylovorans</name>
    <dbReference type="NCBI Taxonomy" id="35841"/>
    <lineage>
        <taxon>Bacteria</taxon>
        <taxon>Bacillati</taxon>
        <taxon>Bacillota</taxon>
        <taxon>Bacilli</taxon>
        <taxon>Bacillales</taxon>
        <taxon>Bacillaceae</taxon>
        <taxon>Caldibacillus</taxon>
    </lineage>
</organism>
<keyword evidence="4 6" id="KW-0378">Hydrolase</keyword>